<organism evidence="1 2">
    <name type="scientific">Diversispora epigaea</name>
    <dbReference type="NCBI Taxonomy" id="1348612"/>
    <lineage>
        <taxon>Eukaryota</taxon>
        <taxon>Fungi</taxon>
        <taxon>Fungi incertae sedis</taxon>
        <taxon>Mucoromycota</taxon>
        <taxon>Glomeromycotina</taxon>
        <taxon>Glomeromycetes</taxon>
        <taxon>Diversisporales</taxon>
        <taxon>Diversisporaceae</taxon>
        <taxon>Diversispora</taxon>
    </lineage>
</organism>
<accession>A0A397IQI1</accession>
<sequence>MNLHLTGKTVYISIRKFCIISSCQPNLAKSRRLKRKSCSILIKFRKNKIQNCLKISKSKVNSHSASPLFCKTGWIRKICKYHV</sequence>
<evidence type="ECO:0000313" key="2">
    <source>
        <dbReference type="Proteomes" id="UP000266861"/>
    </source>
</evidence>
<gene>
    <name evidence="1" type="ORF">Glove_166g261</name>
</gene>
<dbReference type="EMBL" id="PQFF01000156">
    <property type="protein sequence ID" value="RHZ78231.1"/>
    <property type="molecule type" value="Genomic_DNA"/>
</dbReference>
<reference evidence="1 2" key="1">
    <citation type="submission" date="2018-08" db="EMBL/GenBank/DDBJ databases">
        <title>Genome and evolution of the arbuscular mycorrhizal fungus Diversispora epigaea (formerly Glomus versiforme) and its bacterial endosymbionts.</title>
        <authorList>
            <person name="Sun X."/>
            <person name="Fei Z."/>
            <person name="Harrison M."/>
        </authorList>
    </citation>
    <scope>NUCLEOTIDE SEQUENCE [LARGE SCALE GENOMIC DNA]</scope>
    <source>
        <strain evidence="1 2">IT104</strain>
    </source>
</reference>
<keyword evidence="2" id="KW-1185">Reference proteome</keyword>
<evidence type="ECO:0000313" key="1">
    <source>
        <dbReference type="EMBL" id="RHZ78231.1"/>
    </source>
</evidence>
<dbReference type="AlphaFoldDB" id="A0A397IQI1"/>
<comment type="caution">
    <text evidence="1">The sequence shown here is derived from an EMBL/GenBank/DDBJ whole genome shotgun (WGS) entry which is preliminary data.</text>
</comment>
<dbReference type="Proteomes" id="UP000266861">
    <property type="component" value="Unassembled WGS sequence"/>
</dbReference>
<protein>
    <submittedName>
        <fullName evidence="1">Uncharacterized protein</fullName>
    </submittedName>
</protein>
<name>A0A397IQI1_9GLOM</name>
<proteinExistence type="predicted"/>